<dbReference type="GO" id="GO:0042626">
    <property type="term" value="F:ATPase-coupled transmembrane transporter activity"/>
    <property type="evidence" value="ECO:0007669"/>
    <property type="project" value="TreeGrafter"/>
</dbReference>
<sequence length="490" mass="55435">MIRLENVHFQYGDENENNGALHDINLEIPSGQAVLFCGESGCGKTTITRLINGLIPHFYEGRLTGKIRVDGQEIQSQELYDTAKIVGTVFQNPRSQFFNVDTRSEVAFGLENQGIREAEILKRVNQTVTEFQMESLMDRSIFELSGGEKQKIACACVSTSSPEVFVLDEPSANLDVHSMKLLHNMILRWKQQGKTIVIAEHRLAYIWNLIDRVIFLESGKIAKDMQPAEFLKLSETELHSMGLRSNNEQKISKMHKATDIKNIEFKDITFGYKKGKQILDISKIQIPEHEITAIIGHNGLGKSTFLRCICGLEKKCKTRMIKNGAMIKRKKCLAECFLVMQDVNHQLFTESVLDEVLISMEQEDKEKAQEILAELDLLEYAGRHPISLSGGQKQRVAVATAIASERDILLFDEPTSGLDYKHMLQVSAIFQKLKAKGKTIIVVTHDMEFIEAISANIIELNTNSVKNYAQKEFREEVDCNEKEKLPAEVI</sequence>
<evidence type="ECO:0000256" key="1">
    <source>
        <dbReference type="ARBA" id="ARBA00004202"/>
    </source>
</evidence>
<feature type="domain" description="ABC transporter" evidence="11">
    <location>
        <begin position="263"/>
        <end position="487"/>
    </location>
</feature>
<dbReference type="GO" id="GO:0043190">
    <property type="term" value="C:ATP-binding cassette (ABC) transporter complex"/>
    <property type="evidence" value="ECO:0007669"/>
    <property type="project" value="TreeGrafter"/>
</dbReference>
<dbReference type="SMART" id="SM00382">
    <property type="entry name" value="AAA"/>
    <property type="match status" value="2"/>
</dbReference>
<dbReference type="GO" id="GO:0005524">
    <property type="term" value="F:ATP binding"/>
    <property type="evidence" value="ECO:0007669"/>
    <property type="project" value="UniProtKB-KW"/>
</dbReference>
<keyword evidence="6" id="KW-0547">Nucleotide-binding</keyword>
<dbReference type="Gene3D" id="3.40.50.300">
    <property type="entry name" value="P-loop containing nucleotide triphosphate hydrolases"/>
    <property type="match status" value="2"/>
</dbReference>
<evidence type="ECO:0000256" key="4">
    <source>
        <dbReference type="ARBA" id="ARBA00022475"/>
    </source>
</evidence>
<dbReference type="InterPro" id="IPR003593">
    <property type="entry name" value="AAA+_ATPase"/>
</dbReference>
<dbReference type="EMBL" id="QGGY01000001">
    <property type="protein sequence ID" value="PWJ79308.1"/>
    <property type="molecule type" value="Genomic_DNA"/>
</dbReference>
<keyword evidence="3" id="KW-0813">Transport</keyword>
<keyword evidence="8" id="KW-1278">Translocase</keyword>
<name>A0AB73TBD5_9FIRM</name>
<keyword evidence="5" id="KW-0677">Repeat</keyword>
<dbReference type="Pfam" id="PF00005">
    <property type="entry name" value="ABC_tran"/>
    <property type="match status" value="2"/>
</dbReference>
<evidence type="ECO:0000256" key="10">
    <source>
        <dbReference type="ARBA" id="ARBA00025157"/>
    </source>
</evidence>
<dbReference type="InterPro" id="IPR027417">
    <property type="entry name" value="P-loop_NTPase"/>
</dbReference>
<evidence type="ECO:0000256" key="5">
    <source>
        <dbReference type="ARBA" id="ARBA00022737"/>
    </source>
</evidence>
<comment type="similarity">
    <text evidence="2">Belongs to the ABC transporter superfamily.</text>
</comment>
<evidence type="ECO:0000259" key="11">
    <source>
        <dbReference type="PROSITE" id="PS50893"/>
    </source>
</evidence>
<keyword evidence="9" id="KW-0472">Membrane</keyword>
<keyword evidence="7 12" id="KW-0067">ATP-binding</keyword>
<organism evidence="12 13">
    <name type="scientific">Murimonas intestini</name>
    <dbReference type="NCBI Taxonomy" id="1337051"/>
    <lineage>
        <taxon>Bacteria</taxon>
        <taxon>Bacillati</taxon>
        <taxon>Bacillota</taxon>
        <taxon>Clostridia</taxon>
        <taxon>Lachnospirales</taxon>
        <taxon>Lachnospiraceae</taxon>
        <taxon>Murimonas</taxon>
    </lineage>
</organism>
<dbReference type="PANTHER" id="PTHR43553:SF23">
    <property type="entry name" value="ABC TRANSPORTER ATP-BINDING COMPONENT"/>
    <property type="match status" value="1"/>
</dbReference>
<keyword evidence="13" id="KW-1185">Reference proteome</keyword>
<dbReference type="InterPro" id="IPR050095">
    <property type="entry name" value="ECF_ABC_transporter_ATP-bd"/>
</dbReference>
<comment type="function">
    <text evidence="10">Probably part of an ABC transporter complex. Responsible for energy coupling to the transport system.</text>
</comment>
<evidence type="ECO:0000256" key="7">
    <source>
        <dbReference type="ARBA" id="ARBA00022840"/>
    </source>
</evidence>
<dbReference type="InterPro" id="IPR003439">
    <property type="entry name" value="ABC_transporter-like_ATP-bd"/>
</dbReference>
<evidence type="ECO:0000256" key="6">
    <source>
        <dbReference type="ARBA" id="ARBA00022741"/>
    </source>
</evidence>
<proteinExistence type="inferred from homology"/>
<evidence type="ECO:0000313" key="13">
    <source>
        <dbReference type="Proteomes" id="UP000245412"/>
    </source>
</evidence>
<evidence type="ECO:0000256" key="9">
    <source>
        <dbReference type="ARBA" id="ARBA00023136"/>
    </source>
</evidence>
<accession>A0AB73TBD5</accession>
<dbReference type="GO" id="GO:0016887">
    <property type="term" value="F:ATP hydrolysis activity"/>
    <property type="evidence" value="ECO:0007669"/>
    <property type="project" value="InterPro"/>
</dbReference>
<comment type="caution">
    <text evidence="12">The sequence shown here is derived from an EMBL/GenBank/DDBJ whole genome shotgun (WGS) entry which is preliminary data.</text>
</comment>
<dbReference type="InterPro" id="IPR015856">
    <property type="entry name" value="ABC_transpr_CbiO/EcfA_su"/>
</dbReference>
<comment type="subcellular location">
    <subcellularLocation>
        <location evidence="1">Cell membrane</location>
        <topology evidence="1">Peripheral membrane protein</topology>
    </subcellularLocation>
</comment>
<dbReference type="AlphaFoldDB" id="A0AB73TBD5"/>
<gene>
    <name evidence="12" type="ORF">C7383_101689</name>
</gene>
<protein>
    <submittedName>
        <fullName evidence="12">Energy-coupling factor transport system ATP-binding protein</fullName>
    </submittedName>
</protein>
<dbReference type="PROSITE" id="PS00211">
    <property type="entry name" value="ABC_TRANSPORTER_1"/>
    <property type="match status" value="1"/>
</dbReference>
<evidence type="ECO:0000256" key="3">
    <source>
        <dbReference type="ARBA" id="ARBA00022448"/>
    </source>
</evidence>
<evidence type="ECO:0000313" key="12">
    <source>
        <dbReference type="EMBL" id="PWJ79308.1"/>
    </source>
</evidence>
<dbReference type="RefSeq" id="WP_109624701.1">
    <property type="nucleotide sequence ID" value="NZ_JANKBI010000001.1"/>
</dbReference>
<dbReference type="PROSITE" id="PS50893">
    <property type="entry name" value="ABC_TRANSPORTER_2"/>
    <property type="match status" value="2"/>
</dbReference>
<evidence type="ECO:0000256" key="8">
    <source>
        <dbReference type="ARBA" id="ARBA00022967"/>
    </source>
</evidence>
<evidence type="ECO:0000256" key="2">
    <source>
        <dbReference type="ARBA" id="ARBA00005417"/>
    </source>
</evidence>
<keyword evidence="4" id="KW-1003">Cell membrane</keyword>
<reference evidence="12 13" key="1">
    <citation type="submission" date="2018-05" db="EMBL/GenBank/DDBJ databases">
        <authorList>
            <person name="Goeker M."/>
            <person name="Huntemann M."/>
            <person name="Clum A."/>
            <person name="Pillay M."/>
            <person name="Palaniappan K."/>
            <person name="Varghese N."/>
            <person name="Mikhailova N."/>
            <person name="Stamatis D."/>
            <person name="Reddy T."/>
            <person name="Daum C."/>
            <person name="Shapiro N."/>
            <person name="Ivanova N."/>
            <person name="Kyrpides N."/>
            <person name="Woyke T."/>
        </authorList>
    </citation>
    <scope>NUCLEOTIDE SEQUENCE [LARGE SCALE GENOMIC DNA]</scope>
    <source>
        <strain evidence="12 13">DSM 26524</strain>
    </source>
</reference>
<dbReference type="PANTHER" id="PTHR43553">
    <property type="entry name" value="HEAVY METAL TRANSPORTER"/>
    <property type="match status" value="1"/>
</dbReference>
<feature type="domain" description="ABC transporter" evidence="11">
    <location>
        <begin position="2"/>
        <end position="243"/>
    </location>
</feature>
<dbReference type="Proteomes" id="UP000245412">
    <property type="component" value="Unassembled WGS sequence"/>
</dbReference>
<dbReference type="FunFam" id="3.40.50.300:FF:000224">
    <property type="entry name" value="Energy-coupling factor transporter ATP-binding protein EcfA"/>
    <property type="match status" value="1"/>
</dbReference>
<dbReference type="SUPFAM" id="SSF52540">
    <property type="entry name" value="P-loop containing nucleoside triphosphate hydrolases"/>
    <property type="match status" value="2"/>
</dbReference>
<dbReference type="InterPro" id="IPR017871">
    <property type="entry name" value="ABC_transporter-like_CS"/>
</dbReference>
<dbReference type="CDD" id="cd03225">
    <property type="entry name" value="ABC_cobalt_CbiO_domain1"/>
    <property type="match status" value="1"/>
</dbReference>